<keyword evidence="2" id="KW-0732">Signal</keyword>
<sequence length="89" mass="9440">MLIAVLTAALALHASSAAPATPAASPEPPKAQVAQVADKDRMVCKTEALAGSRVPKRVCATKGEWEARRAEDKEHLDAMQRASKPHISQ</sequence>
<organism evidence="3 4">
    <name type="scientific">Phenylobacterium koreense</name>
    <dbReference type="NCBI Taxonomy" id="266125"/>
    <lineage>
        <taxon>Bacteria</taxon>
        <taxon>Pseudomonadati</taxon>
        <taxon>Pseudomonadota</taxon>
        <taxon>Alphaproteobacteria</taxon>
        <taxon>Caulobacterales</taxon>
        <taxon>Caulobacteraceae</taxon>
        <taxon>Phenylobacterium</taxon>
    </lineage>
</organism>
<feature type="region of interest" description="Disordered" evidence="1">
    <location>
        <begin position="66"/>
        <end position="89"/>
    </location>
</feature>
<reference evidence="3 4" key="1">
    <citation type="submission" date="2024-06" db="EMBL/GenBank/DDBJ databases">
        <title>Genomic Encyclopedia of Type Strains, Phase IV (KMG-IV): sequencing the most valuable type-strain genomes for metagenomic binning, comparative biology and taxonomic classification.</title>
        <authorList>
            <person name="Goeker M."/>
        </authorList>
    </citation>
    <scope>NUCLEOTIDE SEQUENCE [LARGE SCALE GENOMIC DNA]</scope>
    <source>
        <strain evidence="3 4">DSM 17809</strain>
    </source>
</reference>
<keyword evidence="4" id="KW-1185">Reference proteome</keyword>
<feature type="compositionally biased region" description="Basic and acidic residues" evidence="1">
    <location>
        <begin position="66"/>
        <end position="78"/>
    </location>
</feature>
<evidence type="ECO:0000313" key="3">
    <source>
        <dbReference type="EMBL" id="MET3526446.1"/>
    </source>
</evidence>
<feature type="signal peptide" evidence="2">
    <location>
        <begin position="1"/>
        <end position="20"/>
    </location>
</feature>
<feature type="region of interest" description="Disordered" evidence="1">
    <location>
        <begin position="15"/>
        <end position="38"/>
    </location>
</feature>
<evidence type="ECO:0000256" key="2">
    <source>
        <dbReference type="SAM" id="SignalP"/>
    </source>
</evidence>
<accession>A0ABV2EIK2</accession>
<gene>
    <name evidence="3" type="ORF">ABID41_001541</name>
</gene>
<comment type="caution">
    <text evidence="3">The sequence shown here is derived from an EMBL/GenBank/DDBJ whole genome shotgun (WGS) entry which is preliminary data.</text>
</comment>
<feature type="compositionally biased region" description="Low complexity" evidence="1">
    <location>
        <begin position="15"/>
        <end position="24"/>
    </location>
</feature>
<evidence type="ECO:0000313" key="4">
    <source>
        <dbReference type="Proteomes" id="UP001549110"/>
    </source>
</evidence>
<proteinExistence type="predicted"/>
<evidence type="ECO:0000256" key="1">
    <source>
        <dbReference type="SAM" id="MobiDB-lite"/>
    </source>
</evidence>
<name>A0ABV2EIK2_9CAUL</name>
<protein>
    <submittedName>
        <fullName evidence="3">Secreted protein</fullName>
    </submittedName>
</protein>
<feature type="chain" id="PRO_5045296833" evidence="2">
    <location>
        <begin position="21"/>
        <end position="89"/>
    </location>
</feature>
<dbReference type="RefSeq" id="WP_331928305.1">
    <property type="nucleotide sequence ID" value="NZ_JBEPLU010000001.1"/>
</dbReference>
<dbReference type="EMBL" id="JBEPLU010000001">
    <property type="protein sequence ID" value="MET3526446.1"/>
    <property type="molecule type" value="Genomic_DNA"/>
</dbReference>
<dbReference type="Proteomes" id="UP001549110">
    <property type="component" value="Unassembled WGS sequence"/>
</dbReference>